<dbReference type="EMBL" id="JAOQBH010000009">
    <property type="protein sequence ID" value="KAJ4130876.1"/>
    <property type="molecule type" value="Genomic_DNA"/>
</dbReference>
<feature type="region of interest" description="Disordered" evidence="2">
    <location>
        <begin position="291"/>
        <end position="326"/>
    </location>
</feature>
<evidence type="ECO:0000313" key="4">
    <source>
        <dbReference type="Proteomes" id="UP001152024"/>
    </source>
</evidence>
<comment type="caution">
    <text evidence="3">The sequence shown here is derived from an EMBL/GenBank/DDBJ whole genome shotgun (WGS) entry which is preliminary data.</text>
</comment>
<keyword evidence="1" id="KW-0175">Coiled coil</keyword>
<accession>A0ABQ8RBE7</accession>
<feature type="coiled-coil region" evidence="1">
    <location>
        <begin position="245"/>
        <end position="284"/>
    </location>
</feature>
<name>A0ABQ8RBE7_FUSEQ</name>
<evidence type="ECO:0000313" key="3">
    <source>
        <dbReference type="EMBL" id="KAJ4130876.1"/>
    </source>
</evidence>
<organism evidence="3 4">
    <name type="scientific">Fusarium equiseti</name>
    <name type="common">Fusarium scirpi</name>
    <dbReference type="NCBI Taxonomy" id="61235"/>
    <lineage>
        <taxon>Eukaryota</taxon>
        <taxon>Fungi</taxon>
        <taxon>Dikarya</taxon>
        <taxon>Ascomycota</taxon>
        <taxon>Pezizomycotina</taxon>
        <taxon>Sordariomycetes</taxon>
        <taxon>Hypocreomycetidae</taxon>
        <taxon>Hypocreales</taxon>
        <taxon>Nectriaceae</taxon>
        <taxon>Fusarium</taxon>
        <taxon>Fusarium incarnatum-equiseti species complex</taxon>
    </lineage>
</organism>
<protein>
    <submittedName>
        <fullName evidence="3">Uncharacterized protein</fullName>
    </submittedName>
</protein>
<dbReference type="Proteomes" id="UP001152024">
    <property type="component" value="Unassembled WGS sequence"/>
</dbReference>
<proteinExistence type="predicted"/>
<evidence type="ECO:0000256" key="2">
    <source>
        <dbReference type="SAM" id="MobiDB-lite"/>
    </source>
</evidence>
<gene>
    <name evidence="3" type="ORF">NW768_006415</name>
</gene>
<reference evidence="3" key="1">
    <citation type="submission" date="2022-09" db="EMBL/GenBank/DDBJ databases">
        <title>Fusarium specimens isolated from Avocado Roots.</title>
        <authorList>
            <person name="Stajich J."/>
            <person name="Roper C."/>
            <person name="Heimlech-Rivalta G."/>
        </authorList>
    </citation>
    <scope>NUCLEOTIDE SEQUENCE</scope>
    <source>
        <strain evidence="3">CF00095</strain>
    </source>
</reference>
<sequence length="348" mass="38747">MNNNSQNDNPENDNPKNNEKEDDDEDDGNDENIDAECDFSVYLERYLEKNKGAWNNHPPDVNSWPLIRYTGNIKKKWPQRMAVQAALYTFDAADSLGTDLLDETIEFIKEHYISQKGKKDSRSYENESSLIVPSHAQILACQFVAKNGQINSWIATYLAAMSLAHLQQVSTVSTGNGNKDGEAHSLALSAVNTAATALKAAEANEEMFKKKTDKPFKALTTLGHYVIAMDVKFDTLKEQLGKQPAELKKELKRELKAELKKEVREELKKERSDLKGKLSKYFAELKKTQLGKGQVTGSGSAPLPPTSTPSKRGPISSVSGPAKKSKLDLSDFDFTKQGVNYEGLDRLE</sequence>
<evidence type="ECO:0000256" key="1">
    <source>
        <dbReference type="SAM" id="Coils"/>
    </source>
</evidence>
<keyword evidence="4" id="KW-1185">Reference proteome</keyword>
<feature type="region of interest" description="Disordered" evidence="2">
    <location>
        <begin position="1"/>
        <end position="34"/>
    </location>
</feature>
<feature type="compositionally biased region" description="Acidic residues" evidence="2">
    <location>
        <begin position="20"/>
        <end position="34"/>
    </location>
</feature>